<protein>
    <recommendedName>
        <fullName evidence="1">F-box domain-containing protein</fullName>
    </recommendedName>
</protein>
<dbReference type="InterPro" id="IPR032675">
    <property type="entry name" value="LRR_dom_sf"/>
</dbReference>
<organism evidence="2 3">
    <name type="scientific">Kalanchoe fedtschenkoi</name>
    <name type="common">Lavender scallops</name>
    <name type="synonym">South American air plant</name>
    <dbReference type="NCBI Taxonomy" id="63787"/>
    <lineage>
        <taxon>Eukaryota</taxon>
        <taxon>Viridiplantae</taxon>
        <taxon>Streptophyta</taxon>
        <taxon>Embryophyta</taxon>
        <taxon>Tracheophyta</taxon>
        <taxon>Spermatophyta</taxon>
        <taxon>Magnoliopsida</taxon>
        <taxon>eudicotyledons</taxon>
        <taxon>Gunneridae</taxon>
        <taxon>Pentapetalae</taxon>
        <taxon>Saxifragales</taxon>
        <taxon>Crassulaceae</taxon>
        <taxon>Kalanchoe</taxon>
    </lineage>
</organism>
<dbReference type="InterPro" id="IPR055357">
    <property type="entry name" value="LRR_At1g61320_AtMIF1"/>
</dbReference>
<sequence>MNEMSDDRSQSGDAFSRLPEELIHHILSFLTLKDAAALAAVSKQWRLRWRTCRNLDLDVDFIRRHRKAVYDRAAAVRYVDWVNRILQSHEGERIDSFRVRSWLSEHNGNQIDQWIQFAVTKKAARLELDPDPLPGRYNAGDGLGGYMVPDWFWSVEAPFLEHLTLRNVKLGSAGFGGFKHLTSLCLAGSAVSQAFVQDIMCNCSQLRLLDIKNCIKSSGLKIEIPHQHPLIHLNVLQWGDSFIQIDIEGAQNLESLKCVFGAIEVPMLRKIQKLKKLHFMSSRVMPALEYVIGELGQDAPHLEYFHLTMYGNWLIPTCESVKMTSLSRLRHMSLSATSSQHLTDFVIAVLRICPVLQTLDLSPGYGYNTSSDAIVRRTFKENFSHVTLETINIYGFQFSQTGVDSVVYLLEHSVNLKKIQIWQRDQRGNEDGKFYLSKFSNMRQPAPAIIEKWFHEHVTFKASLVVL</sequence>
<evidence type="ECO:0000313" key="3">
    <source>
        <dbReference type="Proteomes" id="UP000594263"/>
    </source>
</evidence>
<dbReference type="SUPFAM" id="SSF52047">
    <property type="entry name" value="RNI-like"/>
    <property type="match status" value="1"/>
</dbReference>
<dbReference type="Pfam" id="PF23622">
    <property type="entry name" value="LRR_At1g61320_AtMIF1"/>
    <property type="match status" value="1"/>
</dbReference>
<dbReference type="Proteomes" id="UP000594263">
    <property type="component" value="Unplaced"/>
</dbReference>
<dbReference type="InterPro" id="IPR001810">
    <property type="entry name" value="F-box_dom"/>
</dbReference>
<dbReference type="AlphaFoldDB" id="A0A7N0UHB1"/>
<reference evidence="2" key="1">
    <citation type="submission" date="2021-01" db="UniProtKB">
        <authorList>
            <consortium name="EnsemblPlants"/>
        </authorList>
    </citation>
    <scope>IDENTIFICATION</scope>
</reference>
<dbReference type="InterPro" id="IPR036047">
    <property type="entry name" value="F-box-like_dom_sf"/>
</dbReference>
<feature type="domain" description="F-box" evidence="1">
    <location>
        <begin position="12"/>
        <end position="46"/>
    </location>
</feature>
<proteinExistence type="predicted"/>
<dbReference type="PANTHER" id="PTHR34145:SF28">
    <property type="entry name" value="F-BOX DOMAIN-CONTAINING PROTEIN"/>
    <property type="match status" value="1"/>
</dbReference>
<evidence type="ECO:0000259" key="1">
    <source>
        <dbReference type="PROSITE" id="PS50181"/>
    </source>
</evidence>
<dbReference type="SMART" id="SM00256">
    <property type="entry name" value="FBOX"/>
    <property type="match status" value="1"/>
</dbReference>
<dbReference type="PANTHER" id="PTHR34145">
    <property type="entry name" value="OS02G0105600 PROTEIN"/>
    <property type="match status" value="1"/>
</dbReference>
<dbReference type="Gene3D" id="1.20.1280.50">
    <property type="match status" value="1"/>
</dbReference>
<dbReference type="Gramene" id="Kaladp0068s0027.1.v1.1">
    <property type="protein sequence ID" value="Kaladp0068s0027.1.v1.1"/>
    <property type="gene ID" value="Kaladp0068s0027.v1.1"/>
</dbReference>
<name>A0A7N0UHB1_KALFE</name>
<dbReference type="PROSITE" id="PS50181">
    <property type="entry name" value="FBOX"/>
    <property type="match status" value="1"/>
</dbReference>
<dbReference type="EnsemblPlants" id="Kaladp0068s0027.1.v1.1">
    <property type="protein sequence ID" value="Kaladp0068s0027.1.v1.1"/>
    <property type="gene ID" value="Kaladp0068s0027.v1.1"/>
</dbReference>
<dbReference type="Pfam" id="PF00646">
    <property type="entry name" value="F-box"/>
    <property type="match status" value="1"/>
</dbReference>
<accession>A0A7N0UHB1</accession>
<dbReference type="Gene3D" id="3.80.10.10">
    <property type="entry name" value="Ribonuclease Inhibitor"/>
    <property type="match status" value="1"/>
</dbReference>
<dbReference type="CDD" id="cd22160">
    <property type="entry name" value="F-box_AtFBL13-like"/>
    <property type="match status" value="1"/>
</dbReference>
<dbReference type="InterPro" id="IPR053781">
    <property type="entry name" value="F-box_AtFBL13-like"/>
</dbReference>
<dbReference type="SUPFAM" id="SSF81383">
    <property type="entry name" value="F-box domain"/>
    <property type="match status" value="1"/>
</dbReference>
<dbReference type="InterPro" id="IPR053772">
    <property type="entry name" value="At1g61320/At1g61330-like"/>
</dbReference>
<keyword evidence="3" id="KW-1185">Reference proteome</keyword>
<dbReference type="OMA" id="DAPHLEY"/>
<evidence type="ECO:0000313" key="2">
    <source>
        <dbReference type="EnsemblPlants" id="Kaladp0068s0027.1.v1.1"/>
    </source>
</evidence>